<name>A0A3A8ANR6_9HYPH</name>
<organism evidence="3 4">
    <name type="scientific">Oceaniradius stylonematis</name>
    <dbReference type="NCBI Taxonomy" id="2184161"/>
    <lineage>
        <taxon>Bacteria</taxon>
        <taxon>Pseudomonadati</taxon>
        <taxon>Pseudomonadota</taxon>
        <taxon>Alphaproteobacteria</taxon>
        <taxon>Hyphomicrobiales</taxon>
        <taxon>Ahrensiaceae</taxon>
        <taxon>Oceaniradius</taxon>
    </lineage>
</organism>
<sequence>MDAASPTTRPASSRHRNLATLAGFLAVVMWGFLALLTDATGAMPPFQTAAISFAVGTLVGLLWHASRRGRQRLWPADGQWLAYGLGSIGLFGYHALYFAALKAAPAVEASLIAYLWPLLIVVGSALLPGERLRWYHMAGALLGFTGAALIVTRGTSLAVNPEFAGGYALAVAAAFTWAGYSLVARRFAAVPSSAVIVFCAVAALLSTLGWWLLERETAVWPLDATQWLAVIGLGLLPVGAAFYVWDYGVKHGDIQLVGTSSYAAPLLSTLILIAAGRAEAGWAVLVACVLITAGALLAALSTIGRRTVP</sequence>
<feature type="transmembrane region" description="Helical" evidence="1">
    <location>
        <begin position="48"/>
        <end position="66"/>
    </location>
</feature>
<dbReference type="SUPFAM" id="SSF103481">
    <property type="entry name" value="Multidrug resistance efflux transporter EmrE"/>
    <property type="match status" value="2"/>
</dbReference>
<dbReference type="Proteomes" id="UP000246132">
    <property type="component" value="Unassembled WGS sequence"/>
</dbReference>
<feature type="transmembrane region" description="Helical" evidence="1">
    <location>
        <begin position="134"/>
        <end position="152"/>
    </location>
</feature>
<feature type="domain" description="EamA" evidence="2">
    <location>
        <begin position="166"/>
        <end position="298"/>
    </location>
</feature>
<feature type="transmembrane region" description="Helical" evidence="1">
    <location>
        <begin position="78"/>
        <end position="100"/>
    </location>
</feature>
<comment type="caution">
    <text evidence="3">The sequence shown here is derived from an EMBL/GenBank/DDBJ whole genome shotgun (WGS) entry which is preliminary data.</text>
</comment>
<dbReference type="GO" id="GO:0016020">
    <property type="term" value="C:membrane"/>
    <property type="evidence" value="ECO:0007669"/>
    <property type="project" value="InterPro"/>
</dbReference>
<keyword evidence="1" id="KW-0812">Transmembrane</keyword>
<feature type="transmembrane region" description="Helical" evidence="1">
    <location>
        <begin position="106"/>
        <end position="127"/>
    </location>
</feature>
<dbReference type="OrthoDB" id="9795732at2"/>
<protein>
    <submittedName>
        <fullName evidence="3">EamA family transporter</fullName>
    </submittedName>
</protein>
<dbReference type="PANTHER" id="PTHR22911">
    <property type="entry name" value="ACYL-MALONYL CONDENSING ENZYME-RELATED"/>
    <property type="match status" value="1"/>
</dbReference>
<feature type="transmembrane region" description="Helical" evidence="1">
    <location>
        <begin position="18"/>
        <end position="36"/>
    </location>
</feature>
<dbReference type="InterPro" id="IPR000620">
    <property type="entry name" value="EamA_dom"/>
</dbReference>
<proteinExistence type="predicted"/>
<feature type="transmembrane region" description="Helical" evidence="1">
    <location>
        <begin position="256"/>
        <end position="276"/>
    </location>
</feature>
<evidence type="ECO:0000259" key="2">
    <source>
        <dbReference type="Pfam" id="PF00892"/>
    </source>
</evidence>
<reference evidence="3 4" key="1">
    <citation type="journal article" date="2018" name="Int. J. Syst. Bacteriol.">
        <title>Oceaniradius stylonemae gen. nov., sp. nov., isolated from a red alga, Stylonema cornu-cervi.</title>
        <authorList>
            <person name="Jeong S."/>
        </authorList>
    </citation>
    <scope>NUCLEOTIDE SEQUENCE [LARGE SCALE GENOMIC DNA]</scope>
    <source>
        <strain evidence="3 4">StC1</strain>
    </source>
</reference>
<dbReference type="RefSeq" id="WP_109768314.1">
    <property type="nucleotide sequence ID" value="NZ_JASHJQ010000008.1"/>
</dbReference>
<evidence type="ECO:0000313" key="3">
    <source>
        <dbReference type="EMBL" id="RKF07341.1"/>
    </source>
</evidence>
<evidence type="ECO:0000313" key="4">
    <source>
        <dbReference type="Proteomes" id="UP000246132"/>
    </source>
</evidence>
<dbReference type="InterPro" id="IPR037185">
    <property type="entry name" value="EmrE-like"/>
</dbReference>
<feature type="domain" description="EamA" evidence="2">
    <location>
        <begin position="20"/>
        <end position="152"/>
    </location>
</feature>
<dbReference type="AlphaFoldDB" id="A0A3A8ANR6"/>
<accession>A0A3A8ANR6</accession>
<feature type="transmembrane region" description="Helical" evidence="1">
    <location>
        <begin position="225"/>
        <end position="244"/>
    </location>
</feature>
<dbReference type="Pfam" id="PF00892">
    <property type="entry name" value="EamA"/>
    <property type="match status" value="2"/>
</dbReference>
<dbReference type="PANTHER" id="PTHR22911:SF76">
    <property type="entry name" value="EAMA DOMAIN-CONTAINING PROTEIN"/>
    <property type="match status" value="1"/>
</dbReference>
<dbReference type="EMBL" id="QFWV02000004">
    <property type="protein sequence ID" value="RKF07341.1"/>
    <property type="molecule type" value="Genomic_DNA"/>
</dbReference>
<keyword evidence="4" id="KW-1185">Reference proteome</keyword>
<feature type="transmembrane region" description="Helical" evidence="1">
    <location>
        <begin position="195"/>
        <end position="213"/>
    </location>
</feature>
<gene>
    <name evidence="3" type="ORF">DEM25_005855</name>
</gene>
<keyword evidence="1" id="KW-0472">Membrane</keyword>
<feature type="transmembrane region" description="Helical" evidence="1">
    <location>
        <begin position="164"/>
        <end position="183"/>
    </location>
</feature>
<evidence type="ECO:0000256" key="1">
    <source>
        <dbReference type="SAM" id="Phobius"/>
    </source>
</evidence>
<keyword evidence="1" id="KW-1133">Transmembrane helix</keyword>
<feature type="transmembrane region" description="Helical" evidence="1">
    <location>
        <begin position="282"/>
        <end position="303"/>
    </location>
</feature>